<dbReference type="EMBL" id="BMYV01000002">
    <property type="protein sequence ID" value="GGX70275.1"/>
    <property type="molecule type" value="Genomic_DNA"/>
</dbReference>
<dbReference type="Pfam" id="PF13924">
    <property type="entry name" value="Lipocalin_5"/>
    <property type="match status" value="1"/>
</dbReference>
<name>A0A918KNE4_9PROT</name>
<protein>
    <recommendedName>
        <fullName evidence="1">Lipocalin-like domain-containing protein</fullName>
    </recommendedName>
</protein>
<dbReference type="AlphaFoldDB" id="A0A918KNE4"/>
<dbReference type="Proteomes" id="UP000600865">
    <property type="component" value="Unassembled WGS sequence"/>
</dbReference>
<gene>
    <name evidence="2" type="ORF">GCM10011309_20450</name>
</gene>
<evidence type="ECO:0000313" key="2">
    <source>
        <dbReference type="EMBL" id="GGX70275.1"/>
    </source>
</evidence>
<sequence>MPNSILYPEQFYGGWSLVDWRIEYSDGGVTRPFGEDAIGQILYAEDGHMSATVSRGDRQPIKQGNVRNASDGDKAHHFDSYFHYAGTWSISGKTVLHNVKLSMNPNMVGTQQIRKAEFKGPNKLSLSAYEFLKNGEQRHHILEWQRAT</sequence>
<feature type="domain" description="Lipocalin-like" evidence="1">
    <location>
        <begin position="12"/>
        <end position="147"/>
    </location>
</feature>
<dbReference type="RefSeq" id="WP_189585245.1">
    <property type="nucleotide sequence ID" value="NZ_BMYV01000002.1"/>
</dbReference>
<proteinExistence type="predicted"/>
<evidence type="ECO:0000313" key="3">
    <source>
        <dbReference type="Proteomes" id="UP000600865"/>
    </source>
</evidence>
<evidence type="ECO:0000259" key="1">
    <source>
        <dbReference type="Pfam" id="PF13924"/>
    </source>
</evidence>
<accession>A0A918KNE4</accession>
<organism evidence="2 3">
    <name type="scientific">Litorimonas cladophorae</name>
    <dbReference type="NCBI Taxonomy" id="1220491"/>
    <lineage>
        <taxon>Bacteria</taxon>
        <taxon>Pseudomonadati</taxon>
        <taxon>Pseudomonadota</taxon>
        <taxon>Alphaproteobacteria</taxon>
        <taxon>Maricaulales</taxon>
        <taxon>Robiginitomaculaceae</taxon>
    </lineage>
</organism>
<dbReference type="InterPro" id="IPR024311">
    <property type="entry name" value="Lipocalin-like"/>
</dbReference>
<reference evidence="2 3" key="1">
    <citation type="journal article" date="2014" name="Int. J. Syst. Evol. Microbiol.">
        <title>Complete genome sequence of Corynebacterium casei LMG S-19264T (=DSM 44701T), isolated from a smear-ripened cheese.</title>
        <authorList>
            <consortium name="US DOE Joint Genome Institute (JGI-PGF)"/>
            <person name="Walter F."/>
            <person name="Albersmeier A."/>
            <person name="Kalinowski J."/>
            <person name="Ruckert C."/>
        </authorList>
    </citation>
    <scope>NUCLEOTIDE SEQUENCE [LARGE SCALE GENOMIC DNA]</scope>
    <source>
        <strain evidence="2 3">KCTC 23968</strain>
    </source>
</reference>
<comment type="caution">
    <text evidence="2">The sequence shown here is derived from an EMBL/GenBank/DDBJ whole genome shotgun (WGS) entry which is preliminary data.</text>
</comment>
<keyword evidence="3" id="KW-1185">Reference proteome</keyword>